<dbReference type="Pfam" id="PF04598">
    <property type="entry name" value="Gasdermin"/>
    <property type="match status" value="1"/>
</dbReference>
<name>A0AA88TF90_TACVA</name>
<dbReference type="InterPro" id="IPR041263">
    <property type="entry name" value="Gasdermin_PUB"/>
</dbReference>
<keyword evidence="23" id="KW-0449">Lipoprotein</keyword>
<dbReference type="Gene3D" id="2.40.160.120">
    <property type="match status" value="1"/>
</dbReference>
<evidence type="ECO:0000256" key="17">
    <source>
        <dbReference type="ARBA" id="ARBA00023055"/>
    </source>
</evidence>
<keyword evidence="16" id="KW-0256">Endoplasmic reticulum</keyword>
<keyword evidence="17 27" id="KW-0445">Lipid transport</keyword>
<dbReference type="InterPro" id="IPR018494">
    <property type="entry name" value="Oxysterol-bd_CS"/>
</dbReference>
<dbReference type="InterPro" id="IPR001849">
    <property type="entry name" value="PH_domain"/>
</dbReference>
<evidence type="ECO:0000256" key="22">
    <source>
        <dbReference type="ARBA" id="ARBA00023273"/>
    </source>
</evidence>
<dbReference type="GO" id="GO:0031965">
    <property type="term" value="C:nuclear membrane"/>
    <property type="evidence" value="ECO:0007669"/>
    <property type="project" value="UniProtKB-SubCell"/>
</dbReference>
<dbReference type="SUPFAM" id="SSF50729">
    <property type="entry name" value="PH domain-like"/>
    <property type="match status" value="1"/>
</dbReference>
<evidence type="ECO:0000256" key="1">
    <source>
        <dbReference type="ARBA" id="ARBA00004202"/>
    </source>
</evidence>
<dbReference type="PROSITE" id="PS01013">
    <property type="entry name" value="OSBP"/>
    <property type="match status" value="1"/>
</dbReference>
<dbReference type="GO" id="GO:0032433">
    <property type="term" value="C:filopodium tip"/>
    <property type="evidence" value="ECO:0007669"/>
    <property type="project" value="UniProtKB-SubCell"/>
</dbReference>
<evidence type="ECO:0000256" key="6">
    <source>
        <dbReference type="ARBA" id="ARBA00004651"/>
    </source>
</evidence>
<dbReference type="InterPro" id="IPR011993">
    <property type="entry name" value="PH-like_dom_sf"/>
</dbReference>
<evidence type="ECO:0000256" key="16">
    <source>
        <dbReference type="ARBA" id="ARBA00022824"/>
    </source>
</evidence>
<evidence type="ECO:0000256" key="13">
    <source>
        <dbReference type="ARBA" id="ARBA00022553"/>
    </source>
</evidence>
<keyword evidence="9 27" id="KW-0813">Transport</keyword>
<keyword evidence="14" id="KW-1210">Necrosis</keyword>
<evidence type="ECO:0000256" key="24">
    <source>
        <dbReference type="ARBA" id="ARBA00055107"/>
    </source>
</evidence>
<evidence type="ECO:0000256" key="21">
    <source>
        <dbReference type="ARBA" id="ARBA00023242"/>
    </source>
</evidence>
<dbReference type="SUPFAM" id="SSF144000">
    <property type="entry name" value="Oxysterol-binding protein-like"/>
    <property type="match status" value="1"/>
</dbReference>
<dbReference type="GO" id="GO:0005789">
    <property type="term" value="C:endoplasmic reticulum membrane"/>
    <property type="evidence" value="ECO:0007669"/>
    <property type="project" value="UniProtKB-SubCell"/>
</dbReference>
<accession>A0AA88TF90</accession>
<dbReference type="Pfam" id="PF01237">
    <property type="entry name" value="Oxysterol_BP"/>
    <property type="match status" value="1"/>
</dbReference>
<dbReference type="Proteomes" id="UP001187315">
    <property type="component" value="Unassembled WGS sequence"/>
</dbReference>
<evidence type="ECO:0000256" key="18">
    <source>
        <dbReference type="ARBA" id="ARBA00023121"/>
    </source>
</evidence>
<keyword evidence="31" id="KW-1185">Reference proteome</keyword>
<evidence type="ECO:0000256" key="3">
    <source>
        <dbReference type="ARBA" id="ARBA00004495"/>
    </source>
</evidence>
<keyword evidence="13" id="KW-0597">Phosphoprotein</keyword>
<dbReference type="FunFam" id="3.30.70.3490:FF:000004">
    <property type="entry name" value="Oxysterol-binding protein"/>
    <property type="match status" value="1"/>
</dbReference>
<gene>
    <name evidence="30" type="ORF">Q7C36_003620</name>
</gene>
<evidence type="ECO:0000256" key="8">
    <source>
        <dbReference type="ARBA" id="ARBA00009279"/>
    </source>
</evidence>
<dbReference type="FunFam" id="2.30.29.30:FF:000011">
    <property type="entry name" value="Oxysterol-binding protein"/>
    <property type="match status" value="1"/>
</dbReference>
<keyword evidence="20" id="KW-0564">Palmitate</keyword>
<keyword evidence="15" id="KW-0812">Transmembrane</keyword>
<evidence type="ECO:0000256" key="11">
    <source>
        <dbReference type="ARBA" id="ARBA00022475"/>
    </source>
</evidence>
<comment type="caution">
    <text evidence="30">The sequence shown here is derived from an EMBL/GenBank/DDBJ whole genome shotgun (WGS) entry which is preliminary data.</text>
</comment>
<evidence type="ECO:0000256" key="7">
    <source>
        <dbReference type="ARBA" id="ARBA00008842"/>
    </source>
</evidence>
<evidence type="ECO:0000256" key="12">
    <source>
        <dbReference type="ARBA" id="ARBA00022490"/>
    </source>
</evidence>
<dbReference type="Pfam" id="PF15409">
    <property type="entry name" value="PH_8"/>
    <property type="match status" value="1"/>
</dbReference>
<dbReference type="GO" id="GO:0015485">
    <property type="term" value="F:cholesterol binding"/>
    <property type="evidence" value="ECO:0007669"/>
    <property type="project" value="TreeGrafter"/>
</dbReference>
<dbReference type="PANTHER" id="PTHR10972">
    <property type="entry name" value="OXYSTEROL-BINDING PROTEIN-RELATED"/>
    <property type="match status" value="1"/>
</dbReference>
<dbReference type="EMBL" id="JAVHJS010000003">
    <property type="protein sequence ID" value="KAK2864466.1"/>
    <property type="molecule type" value="Genomic_DNA"/>
</dbReference>
<evidence type="ECO:0000256" key="9">
    <source>
        <dbReference type="ARBA" id="ARBA00022448"/>
    </source>
</evidence>
<reference evidence="30" key="1">
    <citation type="submission" date="2023-08" db="EMBL/GenBank/DDBJ databases">
        <title>Pelteobagrus vachellii genome.</title>
        <authorList>
            <person name="Liu H."/>
        </authorList>
    </citation>
    <scope>NUCLEOTIDE SEQUENCE</scope>
    <source>
        <strain evidence="30">PRFRI_2022a</strain>
        <tissue evidence="30">Muscle</tissue>
    </source>
</reference>
<comment type="function">
    <text evidence="24">Phosphoinositide-binding protein which associates with both cell and endoplasmic reticulum (ER) membranes. Can bind to the ER membrane protein VAPA and recruit VAPA to plasma membrane sites, thus linking these intracellular compartments. The ORP3-VAPA complex stimulates RRAS signaling which in turn attenuates integrin beta-1 (ITGB1) activation at the cell surface. With VAPA, may regulate ER morphology. Has a role in regulation of the actin cytoskeleton, cell polarity and cell adhesion. Binds to phosphoinositides with preference for PI(3,4)P2 and PI(3,4,5)P3. Also binds 25-hydroxycholesterol and cholesterol.</text>
</comment>
<dbReference type="GO" id="GO:0005886">
    <property type="term" value="C:plasma membrane"/>
    <property type="evidence" value="ECO:0007669"/>
    <property type="project" value="UniProtKB-SubCell"/>
</dbReference>
<comment type="similarity">
    <text evidence="8">Belongs to the gasdermin family.</text>
</comment>
<evidence type="ECO:0000256" key="15">
    <source>
        <dbReference type="ARBA" id="ARBA00022692"/>
    </source>
</evidence>
<evidence type="ECO:0000256" key="4">
    <source>
        <dbReference type="ARBA" id="ARBA00004514"/>
    </source>
</evidence>
<evidence type="ECO:0000256" key="10">
    <source>
        <dbReference type="ARBA" id="ARBA00022452"/>
    </source>
</evidence>
<keyword evidence="19" id="KW-0472">Membrane</keyword>
<evidence type="ECO:0000256" key="19">
    <source>
        <dbReference type="ARBA" id="ARBA00023136"/>
    </source>
</evidence>
<evidence type="ECO:0000256" key="26">
    <source>
        <dbReference type="RuleBase" id="RU003844"/>
    </source>
</evidence>
<dbReference type="SMR" id="A0AA88TF90"/>
<protein>
    <recommendedName>
        <fullName evidence="27">Oxysterol-binding protein</fullName>
    </recommendedName>
</protein>
<dbReference type="GO" id="GO:0097038">
    <property type="term" value="C:perinuclear endoplasmic reticulum"/>
    <property type="evidence" value="ECO:0007669"/>
    <property type="project" value="TreeGrafter"/>
</dbReference>
<evidence type="ECO:0000313" key="30">
    <source>
        <dbReference type="EMBL" id="KAK2864466.1"/>
    </source>
</evidence>
<sequence length="1308" mass="148015">MDLEEQNVSTVPEKTSRSSSVTSNDSQDEQQKGGWELMESLREPNSNVQRPSKQEGFLLKRRKWPMKGWHKRYFRLERGILMYGKTLADLKKGKLRGRIDIGLSVMSINKKNMGIDLDAEDSIYHLKVKSREQFDGWVSQLRNHRIFRQNEIVMDPQERHLHSDSSSLRRRAVLSKQPSVLSKNTWTQSSEDMKKCCRELSECESSLLELNLLLKNMEVLHRTFFASTINTVQTDDPKKEKKRTRRWRSRTHQKNRKNSLQASSTQLYVSNPNLTPSEPCCSESHLDSPDSPTNASQLQEDFCRLASTVCATLKSTYTSLCTERDRVRCSLELKSILEKDTTDGPQHLLQQVSNEIRGSVPESLSEFVDAKEYLLSSSSSEIEASDNDSCLSDVSDNVSVELCSSDAGIEKDNTDKSKIQRRIRLPSACVSGGVNLWSILSANIGKDLSKVAMPVQLNEPVNTLQRLCEEMEYCHLLDTAAHTQDPHMRMVYVVAFAVSMYACTYTRAGKKPFNPLLGETYECERPDKGFRFISEQVSHHPPVSACHCESKNFTLWQDVRWKNKFWGRTMEIVPVGTIHIVLPCFGDHYELNRVTSCIHNILSGERWIEHYGEMTIKNTATSEDTSICKVTFLKSKSRSGNTNDVEAVVTGPEGHVLHSLFGKWNEALYLGDPPSAVCIWRANPLPKDYEQYYGFTQFAIELNELNENISPFLPQTDTRFRPDQRLLEEGDIPGAEEQKERIESLQRERRRLLEENNMTHTPRFFNWSEDDSWITNGTYWQLREDPGFSKLEFSKKKKNQSSAYKMLKKATCSLLQQTDEDGTLIAVSRLNDSEKLKPLAVVIKCPGTWFWQRTKYKPTDFTLNDLLEGKPIQPVLEEQVFLNKYEETQNGSVSGSGMIDISGVNMEAQGHGTAKILSSLGTLRKERLNMPLFLKDSKDRKLDVQHSLIMQKQGKNKIFTILKERIFTTCDCTINFSELKEGSFSSLLKLIGPVKVELNKSVCLQNTRNVAIEIPAHTVLAYSVSELNIKSDGHYEVAVNPDGIEADDSSITEHSGHDVIEVDGLWALTQTTERSSLNALSKELAGVKATLCELARLSPETRFSLLNLFQEILPDQTLLSTLDSKLEKVCEEPMHDSYTYLHDTSDEFAGKFVDVLLSDTDTLSLRSNGPWKTDSHNGSSVKSTSQRQLILTAMHMLISAAEELTHVGLSLLKSCSSETINGLNDLVNHLTNASHQVPFSDLPFLLRNGEVPQEVEQLFISSNITLKIDNKELHAEMGSGSKVLPLVLCVVIHGLAYLNESCEIDIEI</sequence>
<dbReference type="Gene3D" id="3.30.70.3490">
    <property type="match status" value="1"/>
</dbReference>
<dbReference type="GO" id="GO:0005829">
    <property type="term" value="C:cytosol"/>
    <property type="evidence" value="ECO:0007669"/>
    <property type="project" value="UniProtKB-SubCell"/>
</dbReference>
<keyword evidence="21" id="KW-0539">Nucleus</keyword>
<keyword evidence="22" id="KW-0966">Cell projection</keyword>
<evidence type="ECO:0000256" key="2">
    <source>
        <dbReference type="ARBA" id="ARBA00004406"/>
    </source>
</evidence>
<dbReference type="GO" id="GO:0120015">
    <property type="term" value="F:sterol transfer activity"/>
    <property type="evidence" value="ECO:0007669"/>
    <property type="project" value="UniProtKB-ARBA"/>
</dbReference>
<dbReference type="PROSITE" id="PS50003">
    <property type="entry name" value="PH_DOMAIN"/>
    <property type="match status" value="1"/>
</dbReference>
<organism evidence="30 31">
    <name type="scientific">Tachysurus vachellii</name>
    <name type="common">Darkbarbel catfish</name>
    <name type="synonym">Pelteobagrus vachellii</name>
    <dbReference type="NCBI Taxonomy" id="175792"/>
    <lineage>
        <taxon>Eukaryota</taxon>
        <taxon>Metazoa</taxon>
        <taxon>Chordata</taxon>
        <taxon>Craniata</taxon>
        <taxon>Vertebrata</taxon>
        <taxon>Euteleostomi</taxon>
        <taxon>Actinopterygii</taxon>
        <taxon>Neopterygii</taxon>
        <taxon>Teleostei</taxon>
        <taxon>Ostariophysi</taxon>
        <taxon>Siluriformes</taxon>
        <taxon>Bagridae</taxon>
        <taxon>Tachysurus</taxon>
    </lineage>
</organism>
<evidence type="ECO:0000256" key="23">
    <source>
        <dbReference type="ARBA" id="ARBA00023288"/>
    </source>
</evidence>
<evidence type="ECO:0000256" key="5">
    <source>
        <dbReference type="ARBA" id="ARBA00004617"/>
    </source>
</evidence>
<dbReference type="Gene3D" id="2.30.29.30">
    <property type="entry name" value="Pleckstrin-homology domain (PH domain)/Phosphotyrosine-binding domain (PTB)"/>
    <property type="match status" value="1"/>
</dbReference>
<comment type="subcellular location">
    <subcellularLocation>
        <location evidence="6">Cell membrane</location>
        <topology evidence="6">Multi-pass membrane protein</topology>
    </subcellularLocation>
    <subcellularLocation>
        <location evidence="1">Cell membrane</location>
        <topology evidence="1">Peripheral membrane protein</topology>
    </subcellularLocation>
    <subcellularLocation>
        <location evidence="3">Cell projection</location>
        <location evidence="3">Filopodium tip</location>
    </subcellularLocation>
    <subcellularLocation>
        <location evidence="4">Cytoplasm</location>
        <location evidence="4">Cytosol</location>
    </subcellularLocation>
    <subcellularLocation>
        <location evidence="2">Endoplasmic reticulum membrane</location>
        <topology evidence="2">Peripheral membrane protein</topology>
    </subcellularLocation>
    <subcellularLocation>
        <location evidence="5">Nucleus membrane</location>
        <topology evidence="5">Peripheral membrane protein</topology>
    </subcellularLocation>
</comment>
<dbReference type="GO" id="GO:0006699">
    <property type="term" value="P:bile acid biosynthetic process"/>
    <property type="evidence" value="ECO:0007669"/>
    <property type="project" value="UniProtKB-ARBA"/>
</dbReference>
<dbReference type="InterPro" id="IPR040460">
    <property type="entry name" value="Gasdermin_pore"/>
</dbReference>
<evidence type="ECO:0000313" key="31">
    <source>
        <dbReference type="Proteomes" id="UP001187315"/>
    </source>
</evidence>
<dbReference type="GO" id="GO:0012501">
    <property type="term" value="P:programmed cell death"/>
    <property type="evidence" value="ECO:0007669"/>
    <property type="project" value="UniProtKB-KW"/>
</dbReference>
<evidence type="ECO:0000256" key="20">
    <source>
        <dbReference type="ARBA" id="ARBA00023139"/>
    </source>
</evidence>
<evidence type="ECO:0000256" key="27">
    <source>
        <dbReference type="RuleBase" id="RU003845"/>
    </source>
</evidence>
<feature type="compositionally biased region" description="Basic residues" evidence="28">
    <location>
        <begin position="240"/>
        <end position="257"/>
    </location>
</feature>
<evidence type="ECO:0000259" key="29">
    <source>
        <dbReference type="PROSITE" id="PS50003"/>
    </source>
</evidence>
<dbReference type="InterPro" id="IPR041680">
    <property type="entry name" value="PH_8"/>
</dbReference>
<comment type="similarity">
    <text evidence="7 26">Belongs to the OSBP family.</text>
</comment>
<dbReference type="FunFam" id="2.40.160.120:FF:000001">
    <property type="entry name" value="Oxysterol-binding protein"/>
    <property type="match status" value="1"/>
</dbReference>
<keyword evidence="11" id="KW-1003">Cell membrane</keyword>
<evidence type="ECO:0000256" key="14">
    <source>
        <dbReference type="ARBA" id="ARBA00022590"/>
    </source>
</evidence>
<keyword evidence="10" id="KW-1134">Transmembrane beta strand</keyword>
<feature type="region of interest" description="Disordered" evidence="28">
    <location>
        <begin position="233"/>
        <end position="266"/>
    </location>
</feature>
<feature type="region of interest" description="Disordered" evidence="28">
    <location>
        <begin position="1"/>
        <end position="54"/>
    </location>
</feature>
<feature type="compositionally biased region" description="Polar residues" evidence="28">
    <location>
        <begin position="1"/>
        <end position="13"/>
    </location>
</feature>
<dbReference type="InterPro" id="IPR000648">
    <property type="entry name" value="Oxysterol-bd"/>
</dbReference>
<dbReference type="InterPro" id="IPR037239">
    <property type="entry name" value="OSBP_sf"/>
</dbReference>
<dbReference type="Pfam" id="PF17708">
    <property type="entry name" value="Gasdermin_C"/>
    <property type="match status" value="1"/>
</dbReference>
<dbReference type="PANTHER" id="PTHR10972:SF150">
    <property type="entry name" value="OXYSTEROL-BINDING PROTEIN"/>
    <property type="match status" value="1"/>
</dbReference>
<proteinExistence type="inferred from homology"/>
<dbReference type="CDD" id="cd13287">
    <property type="entry name" value="PH_ORP3_ORP6_ORP7"/>
    <property type="match status" value="1"/>
</dbReference>
<evidence type="ECO:0000256" key="28">
    <source>
        <dbReference type="SAM" id="MobiDB-lite"/>
    </source>
</evidence>
<keyword evidence="12" id="KW-0963">Cytoplasm</keyword>
<evidence type="ECO:0000256" key="25">
    <source>
        <dbReference type="ARBA" id="ARBA00064163"/>
    </source>
</evidence>
<keyword evidence="18" id="KW-0446">Lipid-binding</keyword>
<feature type="domain" description="PH" evidence="29">
    <location>
        <begin position="51"/>
        <end position="146"/>
    </location>
</feature>
<comment type="subunit">
    <text evidence="25">Homodimer. Interacts with RRAS. Interacts (phosphorylated form) with VAPA. Interacts with OSBPL6.</text>
</comment>
<dbReference type="SMART" id="SM00233">
    <property type="entry name" value="PH"/>
    <property type="match status" value="1"/>
</dbReference>